<dbReference type="RefSeq" id="WP_382166040.1">
    <property type="nucleotide sequence ID" value="NZ_JBHTBR010000002.1"/>
</dbReference>
<evidence type="ECO:0000313" key="3">
    <source>
        <dbReference type="Proteomes" id="UP001596492"/>
    </source>
</evidence>
<feature type="transmembrane region" description="Helical" evidence="1">
    <location>
        <begin position="79"/>
        <end position="99"/>
    </location>
</feature>
<protein>
    <recommendedName>
        <fullName evidence="4">Intracellular septation protein A</fullName>
    </recommendedName>
</protein>
<keyword evidence="1" id="KW-1133">Transmembrane helix</keyword>
<sequence length="184" mass="20513">MMKKLANLLLAGLAIIYPLLAVILLRHVSAIWLICLLLTALLMRLWIGGKSAPLSLIFASIAAIVGISITAFYDQDLSIRLYPVFMGAAMLCAFTASLIRGPSIIERFARLAEPDLPDHAIKYTYKVTVIWCVFMAINLGIATWTVFHASMEVWAIYNGFIAYVLMGILFLGELVYRKFIRPKA</sequence>
<reference evidence="3" key="1">
    <citation type="journal article" date="2019" name="Int. J. Syst. Evol. Microbiol.">
        <title>The Global Catalogue of Microorganisms (GCM) 10K type strain sequencing project: providing services to taxonomists for standard genome sequencing and annotation.</title>
        <authorList>
            <consortium name="The Broad Institute Genomics Platform"/>
            <consortium name="The Broad Institute Genome Sequencing Center for Infectious Disease"/>
            <person name="Wu L."/>
            <person name="Ma J."/>
        </authorList>
    </citation>
    <scope>NUCLEOTIDE SEQUENCE [LARGE SCALE GENOMIC DNA]</scope>
    <source>
        <strain evidence="3">CCUG 51308</strain>
    </source>
</reference>
<dbReference type="EMBL" id="JBHTBR010000002">
    <property type="protein sequence ID" value="MFC7290837.1"/>
    <property type="molecule type" value="Genomic_DNA"/>
</dbReference>
<feature type="transmembrane region" description="Helical" evidence="1">
    <location>
        <begin position="54"/>
        <end position="73"/>
    </location>
</feature>
<evidence type="ECO:0008006" key="4">
    <source>
        <dbReference type="Google" id="ProtNLM"/>
    </source>
</evidence>
<proteinExistence type="predicted"/>
<evidence type="ECO:0000313" key="2">
    <source>
        <dbReference type="EMBL" id="MFC7290837.1"/>
    </source>
</evidence>
<keyword evidence="3" id="KW-1185">Reference proteome</keyword>
<evidence type="ECO:0000256" key="1">
    <source>
        <dbReference type="SAM" id="Phobius"/>
    </source>
</evidence>
<feature type="transmembrane region" description="Helical" evidence="1">
    <location>
        <begin position="127"/>
        <end position="147"/>
    </location>
</feature>
<gene>
    <name evidence="2" type="ORF">ACFQS8_04365</name>
</gene>
<keyword evidence="1" id="KW-0812">Transmembrane</keyword>
<feature type="transmembrane region" description="Helical" evidence="1">
    <location>
        <begin position="31"/>
        <end position="47"/>
    </location>
</feature>
<comment type="caution">
    <text evidence="2">The sequence shown here is derived from an EMBL/GenBank/DDBJ whole genome shotgun (WGS) entry which is preliminary data.</text>
</comment>
<accession>A0ABW2IJ26</accession>
<feature type="transmembrane region" description="Helical" evidence="1">
    <location>
        <begin position="153"/>
        <end position="176"/>
    </location>
</feature>
<dbReference type="Proteomes" id="UP001596492">
    <property type="component" value="Unassembled WGS sequence"/>
</dbReference>
<name>A0ABW2IJ26_9PROT</name>
<organism evidence="2 3">
    <name type="scientific">Hirschia litorea</name>
    <dbReference type="NCBI Taxonomy" id="1199156"/>
    <lineage>
        <taxon>Bacteria</taxon>
        <taxon>Pseudomonadati</taxon>
        <taxon>Pseudomonadota</taxon>
        <taxon>Alphaproteobacteria</taxon>
        <taxon>Hyphomonadales</taxon>
        <taxon>Hyphomonadaceae</taxon>
        <taxon>Hirschia</taxon>
    </lineage>
</organism>
<keyword evidence="1" id="KW-0472">Membrane</keyword>